<evidence type="ECO:0000256" key="1">
    <source>
        <dbReference type="ARBA" id="ARBA00004651"/>
    </source>
</evidence>
<feature type="transmembrane region" description="Helical" evidence="7">
    <location>
        <begin position="84"/>
        <end position="102"/>
    </location>
</feature>
<evidence type="ECO:0000313" key="11">
    <source>
        <dbReference type="Proteomes" id="UP000823786"/>
    </source>
</evidence>
<evidence type="ECO:0000256" key="8">
    <source>
        <dbReference type="SAM" id="MobiDB-lite"/>
    </source>
</evidence>
<comment type="similarity">
    <text evidence="2 7">Belongs to the MgtC/SapB family.</text>
</comment>
<accession>A0ABS4EFN9</accession>
<keyword evidence="11" id="KW-1185">Reference proteome</keyword>
<dbReference type="InterPro" id="IPR049177">
    <property type="entry name" value="MgtC_SapB_SrpB_YhiD_N"/>
</dbReference>
<evidence type="ECO:0000256" key="5">
    <source>
        <dbReference type="ARBA" id="ARBA00022989"/>
    </source>
</evidence>
<feature type="region of interest" description="Disordered" evidence="8">
    <location>
        <begin position="162"/>
        <end position="189"/>
    </location>
</feature>
<feature type="transmembrane region" description="Helical" evidence="7">
    <location>
        <begin position="14"/>
        <end position="34"/>
    </location>
</feature>
<keyword evidence="7" id="KW-0997">Cell inner membrane</keyword>
<dbReference type="PRINTS" id="PR01837">
    <property type="entry name" value="MGTCSAPBPROT"/>
</dbReference>
<feature type="domain" description="MgtC/SapB/SrpB/YhiD N-terminal" evidence="9">
    <location>
        <begin position="25"/>
        <end position="152"/>
    </location>
</feature>
<dbReference type="Proteomes" id="UP000823786">
    <property type="component" value="Unassembled WGS sequence"/>
</dbReference>
<evidence type="ECO:0000256" key="3">
    <source>
        <dbReference type="ARBA" id="ARBA00022475"/>
    </source>
</evidence>
<proteinExistence type="inferred from homology"/>
<evidence type="ECO:0000259" key="9">
    <source>
        <dbReference type="Pfam" id="PF02308"/>
    </source>
</evidence>
<evidence type="ECO:0000256" key="4">
    <source>
        <dbReference type="ARBA" id="ARBA00022692"/>
    </source>
</evidence>
<feature type="transmembrane region" description="Helical" evidence="7">
    <location>
        <begin position="132"/>
        <end position="149"/>
    </location>
</feature>
<keyword evidence="6 7" id="KW-0472">Membrane</keyword>
<evidence type="ECO:0000256" key="7">
    <source>
        <dbReference type="RuleBase" id="RU365041"/>
    </source>
</evidence>
<keyword evidence="5 7" id="KW-1133">Transmembrane helix</keyword>
<sequence>MDQIFADMFPTTQIPYPVIVARFCGAIFFGGLIGFEREAQDKAAGLRTHILISLASAVFAIISIESVHMPGLSDEQVQIDPLRVVEAVTAGVAFLAAGTIVLSKGEVRGLTTGAGMWLAGAIGLALGFGHWLIAAFALTAGLTVLYAVGRLQSLYKSRRPLPEPRIVEGKDQNSKPSPEKARGLKKPKP</sequence>
<protein>
    <recommendedName>
        <fullName evidence="7">Protein MgtC</fullName>
    </recommendedName>
</protein>
<reference evidence="10 11" key="1">
    <citation type="submission" date="2021-03" db="EMBL/GenBank/DDBJ databases">
        <title>Genomic Encyclopedia of Type Strains, Phase IV (KMG-IV): sequencing the most valuable type-strain genomes for metagenomic binning, comparative biology and taxonomic classification.</title>
        <authorList>
            <person name="Goeker M."/>
        </authorList>
    </citation>
    <scope>NUCLEOTIDE SEQUENCE [LARGE SCALE GENOMIC DNA]</scope>
    <source>
        <strain evidence="10 11">DSM 26427</strain>
    </source>
</reference>
<dbReference type="PANTHER" id="PTHR33778">
    <property type="entry name" value="PROTEIN MGTC"/>
    <property type="match status" value="1"/>
</dbReference>
<keyword evidence="3" id="KW-1003">Cell membrane</keyword>
<dbReference type="EMBL" id="JAGGJV010000001">
    <property type="protein sequence ID" value="MBP1856760.1"/>
    <property type="molecule type" value="Genomic_DNA"/>
</dbReference>
<organism evidence="10 11">
    <name type="scientific">Rhizobium herbae</name>
    <dbReference type="NCBI Taxonomy" id="508661"/>
    <lineage>
        <taxon>Bacteria</taxon>
        <taxon>Pseudomonadati</taxon>
        <taxon>Pseudomonadota</taxon>
        <taxon>Alphaproteobacteria</taxon>
        <taxon>Hyphomicrobiales</taxon>
        <taxon>Rhizobiaceae</taxon>
        <taxon>Rhizobium/Agrobacterium group</taxon>
        <taxon>Rhizobium</taxon>
    </lineage>
</organism>
<gene>
    <name evidence="10" type="ORF">J2Z75_000240</name>
</gene>
<feature type="compositionally biased region" description="Basic and acidic residues" evidence="8">
    <location>
        <begin position="162"/>
        <end position="182"/>
    </location>
</feature>
<evidence type="ECO:0000256" key="2">
    <source>
        <dbReference type="ARBA" id="ARBA00009298"/>
    </source>
</evidence>
<evidence type="ECO:0000256" key="6">
    <source>
        <dbReference type="ARBA" id="ARBA00023136"/>
    </source>
</evidence>
<comment type="caution">
    <text evidence="10">The sequence shown here is derived from an EMBL/GenBank/DDBJ whole genome shotgun (WGS) entry which is preliminary data.</text>
</comment>
<comment type="subcellular location">
    <subcellularLocation>
        <location evidence="7">Cell inner membrane</location>
        <topology evidence="7">Multi-pass membrane protein</topology>
    </subcellularLocation>
    <subcellularLocation>
        <location evidence="1">Cell membrane</location>
        <topology evidence="1">Multi-pass membrane protein</topology>
    </subcellularLocation>
</comment>
<dbReference type="Pfam" id="PF02308">
    <property type="entry name" value="MgtC"/>
    <property type="match status" value="1"/>
</dbReference>
<feature type="transmembrane region" description="Helical" evidence="7">
    <location>
        <begin position="46"/>
        <end position="64"/>
    </location>
</feature>
<dbReference type="InterPro" id="IPR003416">
    <property type="entry name" value="MgtC/SapB/SrpB/YhiD_fam"/>
</dbReference>
<keyword evidence="4 7" id="KW-0812">Transmembrane</keyword>
<name>A0ABS4EFN9_9HYPH</name>
<dbReference type="PANTHER" id="PTHR33778:SF1">
    <property type="entry name" value="MAGNESIUM TRANSPORTER YHID-RELATED"/>
    <property type="match status" value="1"/>
</dbReference>
<dbReference type="RefSeq" id="WP_209846519.1">
    <property type="nucleotide sequence ID" value="NZ_JAGGJV010000001.1"/>
</dbReference>
<evidence type="ECO:0000313" key="10">
    <source>
        <dbReference type="EMBL" id="MBP1856760.1"/>
    </source>
</evidence>